<feature type="domain" description="4Fe-4S ferredoxin-type" evidence="2">
    <location>
        <begin position="53"/>
        <end position="82"/>
    </location>
</feature>
<feature type="region of interest" description="Disordered" evidence="1">
    <location>
        <begin position="1"/>
        <end position="52"/>
    </location>
</feature>
<dbReference type="PROSITE" id="PS51379">
    <property type="entry name" value="4FE4S_FER_2"/>
    <property type="match status" value="2"/>
</dbReference>
<feature type="compositionally biased region" description="Basic residues" evidence="1">
    <location>
        <begin position="35"/>
        <end position="44"/>
    </location>
</feature>
<dbReference type="PROSITE" id="PS00198">
    <property type="entry name" value="4FE4S_FER_1"/>
    <property type="match status" value="2"/>
</dbReference>
<organism evidence="3 4">
    <name type="scientific">Methanosarcina barkeri str. Wiesmoor</name>
    <dbReference type="NCBI Taxonomy" id="1434109"/>
    <lineage>
        <taxon>Archaea</taxon>
        <taxon>Methanobacteriati</taxon>
        <taxon>Methanobacteriota</taxon>
        <taxon>Stenosarchaea group</taxon>
        <taxon>Methanomicrobia</taxon>
        <taxon>Methanosarcinales</taxon>
        <taxon>Methanosarcinaceae</taxon>
        <taxon>Methanosarcina</taxon>
    </lineage>
</organism>
<dbReference type="PANTHER" id="PTHR43122">
    <property type="entry name" value="FERREDOXIN SUBUNIT OF PYRUVATE:FLAVODOXIN OXIDOREDUCTASE-RELATED"/>
    <property type="match status" value="1"/>
</dbReference>
<evidence type="ECO:0000313" key="3">
    <source>
        <dbReference type="EMBL" id="AKB51821.1"/>
    </source>
</evidence>
<dbReference type="HOGENOM" id="CLU_1976510_0_0_2"/>
<evidence type="ECO:0000256" key="1">
    <source>
        <dbReference type="SAM" id="MobiDB-lite"/>
    </source>
</evidence>
<feature type="domain" description="4Fe-4S ferredoxin-type" evidence="2">
    <location>
        <begin position="89"/>
        <end position="119"/>
    </location>
</feature>
<dbReference type="KEGG" id="mbw:MSBRW_2568"/>
<dbReference type="GO" id="GO:0043807">
    <property type="term" value="F:3-methyl-2-oxobutanoate dehydrogenase (ferredoxin) activity"/>
    <property type="evidence" value="ECO:0007669"/>
    <property type="project" value="UniProtKB-EC"/>
</dbReference>
<name>A0A0E3LLT3_METBA</name>
<dbReference type="InterPro" id="IPR017900">
    <property type="entry name" value="4Fe4S_Fe_S_CS"/>
</dbReference>
<dbReference type="Gene3D" id="3.30.70.20">
    <property type="match status" value="1"/>
</dbReference>
<dbReference type="InterPro" id="IPR017896">
    <property type="entry name" value="4Fe4S_Fe-S-bd"/>
</dbReference>
<dbReference type="EMBL" id="CP009526">
    <property type="protein sequence ID" value="AKB51821.1"/>
    <property type="molecule type" value="Genomic_DNA"/>
</dbReference>
<sequence length="126" mass="14051">MNETGTGEIREEKSKAPDTINPGIGLKPEKSPKRIEKRTKRGSHMSKNDKKEPYPVINTLECKACGRCLQACPKGVLSMSEDLNSRGYHYVEYKGEGCSGCASCYYTCPEPLAIEIHIPLKEEESR</sequence>
<protein>
    <submittedName>
        <fullName evidence="3">Ketoisovalerate oxidoreductase subunit VorC</fullName>
        <ecNumber evidence="3">1.2.7.7</ecNumber>
    </submittedName>
</protein>
<reference evidence="3 4" key="1">
    <citation type="submission" date="2014-07" db="EMBL/GenBank/DDBJ databases">
        <title>Methanogenic archaea and the global carbon cycle.</title>
        <authorList>
            <person name="Henriksen J.R."/>
            <person name="Luke J."/>
            <person name="Reinhart S."/>
            <person name="Benedict M.N."/>
            <person name="Youngblut N.D."/>
            <person name="Metcalf M.E."/>
            <person name="Whitaker R.J."/>
            <person name="Metcalf W.W."/>
        </authorList>
    </citation>
    <scope>NUCLEOTIDE SEQUENCE [LARGE SCALE GENOMIC DNA]</scope>
    <source>
        <strain evidence="3 4">Wiesmoor</strain>
    </source>
</reference>
<dbReference type="Proteomes" id="UP000033038">
    <property type="component" value="Chromosome"/>
</dbReference>
<dbReference type="PATRIC" id="fig|1434109.4.peg.3345"/>
<keyword evidence="3" id="KW-0560">Oxidoreductase</keyword>
<dbReference type="Pfam" id="PF12838">
    <property type="entry name" value="Fer4_7"/>
    <property type="match status" value="1"/>
</dbReference>
<gene>
    <name evidence="3" type="ORF">MSBRW_2568</name>
</gene>
<evidence type="ECO:0000259" key="2">
    <source>
        <dbReference type="PROSITE" id="PS51379"/>
    </source>
</evidence>
<accession>A0A0E3LLT3</accession>
<dbReference type="SUPFAM" id="SSF54862">
    <property type="entry name" value="4Fe-4S ferredoxins"/>
    <property type="match status" value="1"/>
</dbReference>
<proteinExistence type="predicted"/>
<evidence type="ECO:0000313" key="4">
    <source>
        <dbReference type="Proteomes" id="UP000033038"/>
    </source>
</evidence>
<dbReference type="PANTHER" id="PTHR43122:SF2">
    <property type="entry name" value="FERREDOXIN SUBUNIT OF PYRUVATE:FLAVODOXIN OXIDOREDUCTASE"/>
    <property type="match status" value="1"/>
</dbReference>
<dbReference type="AlphaFoldDB" id="A0A0E3LLT3"/>
<dbReference type="EC" id="1.2.7.7" evidence="3"/>